<organism evidence="9 10">
    <name type="scientific">Apophysomyces ossiformis</name>
    <dbReference type="NCBI Taxonomy" id="679940"/>
    <lineage>
        <taxon>Eukaryota</taxon>
        <taxon>Fungi</taxon>
        <taxon>Fungi incertae sedis</taxon>
        <taxon>Mucoromycota</taxon>
        <taxon>Mucoromycotina</taxon>
        <taxon>Mucoromycetes</taxon>
        <taxon>Mucorales</taxon>
        <taxon>Mucorineae</taxon>
        <taxon>Mucoraceae</taxon>
        <taxon>Apophysomyces</taxon>
    </lineage>
</organism>
<dbReference type="CDD" id="cd00086">
    <property type="entry name" value="homeodomain"/>
    <property type="match status" value="1"/>
</dbReference>
<keyword evidence="2 5" id="KW-0238">DNA-binding</keyword>
<dbReference type="GO" id="GO:0000977">
    <property type="term" value="F:RNA polymerase II transcription regulatory region sequence-specific DNA binding"/>
    <property type="evidence" value="ECO:0007669"/>
    <property type="project" value="TreeGrafter"/>
</dbReference>
<keyword evidence="3 5" id="KW-0371">Homeobox</keyword>
<dbReference type="InterPro" id="IPR051306">
    <property type="entry name" value="Homeobox_regulator"/>
</dbReference>
<keyword evidence="4 5" id="KW-0539">Nucleus</keyword>
<feature type="DNA-binding region" description="Homeobox" evidence="5">
    <location>
        <begin position="32"/>
        <end position="91"/>
    </location>
</feature>
<evidence type="ECO:0000256" key="5">
    <source>
        <dbReference type="PROSITE-ProRule" id="PRU00108"/>
    </source>
</evidence>
<dbReference type="PROSITE" id="PS50071">
    <property type="entry name" value="HOMEOBOX_2"/>
    <property type="match status" value="1"/>
</dbReference>
<accession>A0A8H7BWB7</accession>
<gene>
    <name evidence="9" type="ORF">EC973_005598</name>
</gene>
<evidence type="ECO:0000256" key="3">
    <source>
        <dbReference type="ARBA" id="ARBA00023155"/>
    </source>
</evidence>
<protein>
    <recommendedName>
        <fullName evidence="8">Homeobox domain-containing protein</fullName>
    </recommendedName>
</protein>
<evidence type="ECO:0000256" key="1">
    <source>
        <dbReference type="ARBA" id="ARBA00004123"/>
    </source>
</evidence>
<evidence type="ECO:0000256" key="2">
    <source>
        <dbReference type="ARBA" id="ARBA00023125"/>
    </source>
</evidence>
<dbReference type="Pfam" id="PF00046">
    <property type="entry name" value="Homeodomain"/>
    <property type="match status" value="1"/>
</dbReference>
<dbReference type="InterPro" id="IPR001356">
    <property type="entry name" value="HD"/>
</dbReference>
<comment type="caution">
    <text evidence="9">The sequence shown here is derived from an EMBL/GenBank/DDBJ whole genome shotgun (WGS) entry which is preliminary data.</text>
</comment>
<proteinExistence type="predicted"/>
<dbReference type="EMBL" id="JABAYA010000032">
    <property type="protein sequence ID" value="KAF7728760.1"/>
    <property type="molecule type" value="Genomic_DNA"/>
</dbReference>
<feature type="region of interest" description="Disordered" evidence="7">
    <location>
        <begin position="1"/>
        <end position="37"/>
    </location>
</feature>
<feature type="region of interest" description="Disordered" evidence="7">
    <location>
        <begin position="240"/>
        <end position="263"/>
    </location>
</feature>
<evidence type="ECO:0000256" key="4">
    <source>
        <dbReference type="ARBA" id="ARBA00023242"/>
    </source>
</evidence>
<sequence length="483" mass="54413">MSEEKSQQQQQSSIANDPAKATHCPGDKTMTGARKRTRATADQLAVLEDTFSVNVSPNSRLRKQLAERLKMSDRSIQIWFQNRRAKVRQMAKRTRMQMHQATLRQQLYHQYQQPLIPSFHHPHQQRITVPPRALSVDALTPSSMSIYASATGPAVPPLAPPPSFLSCTSSSISAAEFWSRQSMPPCVNDLMNFPDFLHHQQISPSPSPHADLLQSISSSSSASSSSSSFANLIQVPETGPTAMLSHHPHTPAATPPSGLSKASTETATIDPSMIIQPQQQEPRQEVDLYLSANTLAIGSWHRMKLHSADLICLYEPNTRVFSWHIMDNECHFKMEISVDAVSAIEYVPNHVMTDLHFDVTETPRFYMEEKKKKPKDGQEPKAEEQENDKQQPAVWVECSDFTEGKQASRFFRHTLQGVGHQFEQEVLTLMQHYEETRRLFRFVEPPSSTALSSVNPLHLDLTTSNPVWPTNSLYSSDLDGFLY</sequence>
<evidence type="ECO:0000313" key="9">
    <source>
        <dbReference type="EMBL" id="KAF7728760.1"/>
    </source>
</evidence>
<dbReference type="PANTHER" id="PTHR46123">
    <property type="entry name" value="MIX-TYPE HOMEOBOX GENE 1-RELATED"/>
    <property type="match status" value="1"/>
</dbReference>
<dbReference type="AlphaFoldDB" id="A0A8H7BWB7"/>
<dbReference type="Proteomes" id="UP000605846">
    <property type="component" value="Unassembled WGS sequence"/>
</dbReference>
<feature type="domain" description="Homeobox" evidence="8">
    <location>
        <begin position="30"/>
        <end position="90"/>
    </location>
</feature>
<evidence type="ECO:0000259" key="8">
    <source>
        <dbReference type="PROSITE" id="PS50071"/>
    </source>
</evidence>
<dbReference type="Pfam" id="PF24818">
    <property type="entry name" value="PH_TRF2_HOY1"/>
    <property type="match status" value="1"/>
</dbReference>
<name>A0A8H7BWB7_9FUNG</name>
<reference evidence="9" key="1">
    <citation type="submission" date="2020-01" db="EMBL/GenBank/DDBJ databases">
        <title>Genome Sequencing of Three Apophysomyces-Like Fungal Strains Confirms a Novel Fungal Genus in the Mucoromycota with divergent Burkholderia-like Endosymbiotic Bacteria.</title>
        <authorList>
            <person name="Stajich J.E."/>
            <person name="Macias A.M."/>
            <person name="Carter-House D."/>
            <person name="Lovett B."/>
            <person name="Kasson L.R."/>
            <person name="Berry K."/>
            <person name="Grigoriev I."/>
            <person name="Chang Y."/>
            <person name="Spatafora J."/>
            <person name="Kasson M.T."/>
        </authorList>
    </citation>
    <scope>NUCLEOTIDE SEQUENCE</scope>
    <source>
        <strain evidence="9">NRRL A-21654</strain>
    </source>
</reference>
<evidence type="ECO:0000256" key="7">
    <source>
        <dbReference type="SAM" id="MobiDB-lite"/>
    </source>
</evidence>
<dbReference type="InterPro" id="IPR017970">
    <property type="entry name" value="Homeobox_CS"/>
</dbReference>
<dbReference type="SMART" id="SM00389">
    <property type="entry name" value="HOX"/>
    <property type="match status" value="1"/>
</dbReference>
<dbReference type="OrthoDB" id="6159439at2759"/>
<dbReference type="SUPFAM" id="SSF46689">
    <property type="entry name" value="Homeodomain-like"/>
    <property type="match status" value="1"/>
</dbReference>
<dbReference type="Gene3D" id="1.10.10.60">
    <property type="entry name" value="Homeodomain-like"/>
    <property type="match status" value="1"/>
</dbReference>
<dbReference type="InterPro" id="IPR009057">
    <property type="entry name" value="Homeodomain-like_sf"/>
</dbReference>
<feature type="compositionally biased region" description="Basic and acidic residues" evidence="7">
    <location>
        <begin position="368"/>
        <end position="389"/>
    </location>
</feature>
<feature type="compositionally biased region" description="Low complexity" evidence="7">
    <location>
        <begin position="215"/>
        <end position="224"/>
    </location>
</feature>
<dbReference type="PANTHER" id="PTHR46123:SF4">
    <property type="entry name" value="MIX-TYPE HOMEOBOX GENE 1-RELATED"/>
    <property type="match status" value="1"/>
</dbReference>
<feature type="region of interest" description="Disordered" evidence="7">
    <location>
        <begin position="368"/>
        <end position="391"/>
    </location>
</feature>
<dbReference type="GO" id="GO:0000981">
    <property type="term" value="F:DNA-binding transcription factor activity, RNA polymerase II-specific"/>
    <property type="evidence" value="ECO:0007669"/>
    <property type="project" value="InterPro"/>
</dbReference>
<feature type="region of interest" description="Disordered" evidence="7">
    <location>
        <begin position="199"/>
        <end position="224"/>
    </location>
</feature>
<keyword evidence="10" id="KW-1185">Reference proteome</keyword>
<dbReference type="InterPro" id="IPR057939">
    <property type="entry name" value="TRF2_HOY1_PH"/>
</dbReference>
<dbReference type="GO" id="GO:0005634">
    <property type="term" value="C:nucleus"/>
    <property type="evidence" value="ECO:0007669"/>
    <property type="project" value="UniProtKB-SubCell"/>
</dbReference>
<evidence type="ECO:0000313" key="10">
    <source>
        <dbReference type="Proteomes" id="UP000605846"/>
    </source>
</evidence>
<dbReference type="PROSITE" id="PS00027">
    <property type="entry name" value="HOMEOBOX_1"/>
    <property type="match status" value="1"/>
</dbReference>
<comment type="subcellular location">
    <subcellularLocation>
        <location evidence="1 5 6">Nucleus</location>
    </subcellularLocation>
</comment>
<evidence type="ECO:0000256" key="6">
    <source>
        <dbReference type="RuleBase" id="RU000682"/>
    </source>
</evidence>